<dbReference type="Gene3D" id="3.50.50.100">
    <property type="match status" value="1"/>
</dbReference>
<dbReference type="InterPro" id="IPR052541">
    <property type="entry name" value="SQRD"/>
</dbReference>
<dbReference type="PANTHER" id="PTHR43755:SF1">
    <property type="entry name" value="FAD-DEPENDENT PYRIDINE NUCLEOTIDE-DISULPHIDE OXIDOREDUCTASE"/>
    <property type="match status" value="1"/>
</dbReference>
<keyword evidence="2" id="KW-1185">Reference proteome</keyword>
<comment type="caution">
    <text evidence="1">The sequence shown here is derived from an EMBL/GenBank/DDBJ whole genome shotgun (WGS) entry which is preliminary data.</text>
</comment>
<name>A0A4R1H8X5_9GAMM</name>
<dbReference type="OrthoDB" id="9781621at2"/>
<dbReference type="Proteomes" id="UP000295707">
    <property type="component" value="Unassembled WGS sequence"/>
</dbReference>
<dbReference type="EMBL" id="SMFX01000001">
    <property type="protein sequence ID" value="TCK17708.1"/>
    <property type="molecule type" value="Genomic_DNA"/>
</dbReference>
<dbReference type="AlphaFoldDB" id="A0A4R1H8X5"/>
<dbReference type="SUPFAM" id="SSF51905">
    <property type="entry name" value="FAD/NAD(P)-binding domain"/>
    <property type="match status" value="2"/>
</dbReference>
<evidence type="ECO:0000313" key="2">
    <source>
        <dbReference type="Proteomes" id="UP000295707"/>
    </source>
</evidence>
<gene>
    <name evidence="1" type="ORF">DFR30_0950</name>
</gene>
<proteinExistence type="predicted"/>
<dbReference type="RefSeq" id="WP_132971563.1">
    <property type="nucleotide sequence ID" value="NZ_SMFX01000001.1"/>
</dbReference>
<organism evidence="1 2">
    <name type="scientific">Thiogranum longum</name>
    <dbReference type="NCBI Taxonomy" id="1537524"/>
    <lineage>
        <taxon>Bacteria</taxon>
        <taxon>Pseudomonadati</taxon>
        <taxon>Pseudomonadota</taxon>
        <taxon>Gammaproteobacteria</taxon>
        <taxon>Chromatiales</taxon>
        <taxon>Ectothiorhodospiraceae</taxon>
        <taxon>Thiogranum</taxon>
    </lineage>
</organism>
<accession>A0A4R1H8X5</accession>
<dbReference type="InterPro" id="IPR036188">
    <property type="entry name" value="FAD/NAD-bd_sf"/>
</dbReference>
<sequence length="378" mass="41409">MSSTPDITVAGAGFAALTALRKLRKRLPEARLTLVAPQPEFIYLPSLIWVPFGLRKGSDLRFDILPLLSKLNVSYHQGQATGLSDEGRVLNTTEGEVRNDALLIATGGRFIKKLPGIEHALTICEGIPAAEAIRDRLQAMDSGTVALGFGGNPKEPSAMRGGPMFELLFGLDTWLRQQGKRDAFRLVFFNPAPQPGKRLGEKAVEGLLSEMKKRDIETHLGHKLLRFEKDKVVTEGGEVYSDLTLFMPGMTGPAWIAVTPLPQSPGGFVQAEANCRVDGFERVYVAGDAGSFPGPDWMPRQAHLADLQAKAAAENIVAELAGRVAQATFKPELVCIVDTLDKGILVFRNKKRALVLPAMRVMHWAKSLFERIYLRDLS</sequence>
<protein>
    <submittedName>
        <fullName evidence="1">Sulfide:quinone oxidoreductase</fullName>
    </submittedName>
</protein>
<reference evidence="1 2" key="1">
    <citation type="submission" date="2019-03" db="EMBL/GenBank/DDBJ databases">
        <title>Genomic Encyclopedia of Type Strains, Phase IV (KMG-IV): sequencing the most valuable type-strain genomes for metagenomic binning, comparative biology and taxonomic classification.</title>
        <authorList>
            <person name="Goeker M."/>
        </authorList>
    </citation>
    <scope>NUCLEOTIDE SEQUENCE [LARGE SCALE GENOMIC DNA]</scope>
    <source>
        <strain evidence="1 2">DSM 19610</strain>
    </source>
</reference>
<dbReference type="PANTHER" id="PTHR43755">
    <property type="match status" value="1"/>
</dbReference>
<evidence type="ECO:0000313" key="1">
    <source>
        <dbReference type="EMBL" id="TCK17708.1"/>
    </source>
</evidence>